<keyword evidence="8" id="KW-0007">Acetylation</keyword>
<evidence type="ECO:0000256" key="2">
    <source>
        <dbReference type="ARBA" id="ARBA00004529"/>
    </source>
</evidence>
<evidence type="ECO:0000256" key="1">
    <source>
        <dbReference type="ARBA" id="ARBA00004300"/>
    </source>
</evidence>
<evidence type="ECO:0000256" key="6">
    <source>
        <dbReference type="ARBA" id="ARBA00022553"/>
    </source>
</evidence>
<dbReference type="AlphaFoldDB" id="A0A1B9IRB1"/>
<evidence type="ECO:0000256" key="5">
    <source>
        <dbReference type="ARBA" id="ARBA00022499"/>
    </source>
</evidence>
<keyword evidence="10" id="KW-0206">Cytoskeleton</keyword>
<evidence type="ECO:0000256" key="11">
    <source>
        <dbReference type="ARBA" id="ARBA00034776"/>
    </source>
</evidence>
<keyword evidence="16" id="KW-1185">Reference proteome</keyword>
<dbReference type="EMBL" id="KI669462">
    <property type="protein sequence ID" value="OCF58092.1"/>
    <property type="molecule type" value="Genomic_DNA"/>
</dbReference>
<dbReference type="Proteomes" id="UP000092583">
    <property type="component" value="Unassembled WGS sequence"/>
</dbReference>
<name>A0A1B9IRB1_9TREE</name>
<dbReference type="PANTHER" id="PTHR13034:SF2">
    <property type="entry name" value="DYNACTIN SUBUNIT 4"/>
    <property type="match status" value="1"/>
</dbReference>
<dbReference type="STRING" id="1331196.A0A1B9IRB1"/>
<dbReference type="GO" id="GO:0001725">
    <property type="term" value="C:stress fiber"/>
    <property type="evidence" value="ECO:0007669"/>
    <property type="project" value="UniProtKB-SubCell"/>
</dbReference>
<keyword evidence="4" id="KW-0963">Cytoplasm</keyword>
<dbReference type="Pfam" id="PF05502">
    <property type="entry name" value="Dynactin_p62"/>
    <property type="match status" value="1"/>
</dbReference>
<evidence type="ECO:0000256" key="10">
    <source>
        <dbReference type="ARBA" id="ARBA00023212"/>
    </source>
</evidence>
<feature type="compositionally biased region" description="Basic and acidic residues" evidence="14">
    <location>
        <begin position="507"/>
        <end position="517"/>
    </location>
</feature>
<feature type="region of interest" description="Disordered" evidence="14">
    <location>
        <begin position="469"/>
        <end position="519"/>
    </location>
</feature>
<evidence type="ECO:0000256" key="3">
    <source>
        <dbReference type="ARBA" id="ARBA00004657"/>
    </source>
</evidence>
<keyword evidence="7" id="KW-0832">Ubl conjugation</keyword>
<evidence type="ECO:0000256" key="8">
    <source>
        <dbReference type="ARBA" id="ARBA00022990"/>
    </source>
</evidence>
<keyword evidence="9" id="KW-0175">Coiled coil</keyword>
<evidence type="ECO:0000256" key="7">
    <source>
        <dbReference type="ARBA" id="ARBA00022843"/>
    </source>
</evidence>
<comment type="subcellular location">
    <subcellularLocation>
        <location evidence="1">Cytoplasm</location>
        <location evidence="1">Cytoskeleton</location>
        <location evidence="1">Microtubule organizing center</location>
        <location evidence="1">Centrosome</location>
    </subcellularLocation>
    <subcellularLocation>
        <location evidence="2">Cytoplasm</location>
        <location evidence="2">Cytoskeleton</location>
        <location evidence="2">Stress fiber</location>
    </subcellularLocation>
    <subcellularLocation>
        <location evidence="3">Cytoplasm</location>
        <location evidence="3">Myofibril</location>
    </subcellularLocation>
</comment>
<feature type="compositionally biased region" description="Low complexity" evidence="14">
    <location>
        <begin position="469"/>
        <end position="479"/>
    </location>
</feature>
<dbReference type="InterPro" id="IPR008603">
    <property type="entry name" value="DCTN4"/>
</dbReference>
<keyword evidence="5" id="KW-1017">Isopeptide bond</keyword>
<comment type="subunit">
    <text evidence="13">Subunit of dynactin, a multiprotein complex part of a tripartite complex with dynein and a adapter, such as BICDL1, BICD2 or HOOK3. The dynactin complex is built around ACTR1A/ACTB filament and consists of an actin-related filament composed of a shoulder domain, a pointed end and a barbed end. Its length is defined by its flexible shoulder domain. The soulder is composed of 2 DCTN1 subunits, 4 DCTN2 and 2 DCTN3. The 4 DCNT2 (via N-terminus) bind the ACTR1A filament and act as molecular rulers to determine the length. The pointed end is important for binding dynein-dynactin cargo adapters. Consists of 4 subunits: ACTR10, DCNT4, DCTN5 and DCTN6. The barbed end is composed of a CAPZA1:CAPZB heterodimers, which binds ACTR1A/ACTB filament and dynactin and stabilizes dynactin. Interacts with ATP7B, but not ATP7A, in a copper-dependent manner. Interacts with ANK2; this interaction is required for localization at costameres. Interacts with N4BP2L1.</text>
</comment>
<evidence type="ECO:0000256" key="13">
    <source>
        <dbReference type="ARBA" id="ARBA00093507"/>
    </source>
</evidence>
<feature type="region of interest" description="Disordered" evidence="14">
    <location>
        <begin position="353"/>
        <end position="389"/>
    </location>
</feature>
<reference evidence="15 16" key="1">
    <citation type="submission" date="2013-07" db="EMBL/GenBank/DDBJ databases">
        <title>The Genome Sequence of Kwoniella mangroviensis CBS10435.</title>
        <authorList>
            <consortium name="The Broad Institute Genome Sequencing Platform"/>
            <person name="Cuomo C."/>
            <person name="Litvintseva A."/>
            <person name="Chen Y."/>
            <person name="Heitman J."/>
            <person name="Sun S."/>
            <person name="Springer D."/>
            <person name="Dromer F."/>
            <person name="Young S.K."/>
            <person name="Zeng Q."/>
            <person name="Gargeya S."/>
            <person name="Fitzgerald M."/>
            <person name="Abouelleil A."/>
            <person name="Alvarado L."/>
            <person name="Berlin A.M."/>
            <person name="Chapman S.B."/>
            <person name="Dewar J."/>
            <person name="Goldberg J."/>
            <person name="Griggs A."/>
            <person name="Gujja S."/>
            <person name="Hansen M."/>
            <person name="Howarth C."/>
            <person name="Imamovic A."/>
            <person name="Larimer J."/>
            <person name="McCowan C."/>
            <person name="Murphy C."/>
            <person name="Pearson M."/>
            <person name="Priest M."/>
            <person name="Roberts A."/>
            <person name="Saif S."/>
            <person name="Shea T."/>
            <person name="Sykes S."/>
            <person name="Wortman J."/>
            <person name="Nusbaum C."/>
            <person name="Birren B."/>
        </authorList>
    </citation>
    <scope>NUCLEOTIDE SEQUENCE [LARGE SCALE GENOMIC DNA]</scope>
    <source>
        <strain evidence="15 16">CBS 10435</strain>
    </source>
</reference>
<sequence length="586" mass="65382">MSISYSCSHLDPPHASLPPSYPSSSSSYHRLDRLYFCEECDAVRCDQCVAIEIASYFCPNCLFDVPSANVRADKNRCARSCFSCPTCESSLSIQASDQPSESGQPGPPYTLICPGCKWSSKEVGWNYEKPTGIALQLQKMNTQSEIVQSEFDSLKDHLESYISLSTSNTTTSAPSSVRSTRNPSRQISHLTQMAQKALHRDVGGMVAYSARVKRPSTTKDGEKEKYGWDELAVYEAKENWRKDGMGSSPNQVDVMKELGVSGADGVAELGKRWGKSWDAGKMTGDILPQRIPLQTKLTKRCPHPNCRHLLIQPDTKSVRMKIKMVAANYLPLIEIGRRRRRLPSNDIAELPELEETTSEELERRRRERRRTRAGIPNKEEDESMESPLKSGETYSFQLALTNPLYDPIQIRLTRPNSTSSTSSQERCNVIIPTPHFTINALKDAWAYDEEYEDDGNNDFFMGGSEAGFSEEGTTTTTTTGGAGGTIGKKSRLSILGGGSSTKKVRGRDRENGVEKKSNTSKVNLDIEISPNARKGDAIKFDLEIRYTYRSDETVTPTDTEGKAKGGKKEEYKDFTFWIRVDLGRVE</sequence>
<evidence type="ECO:0000313" key="16">
    <source>
        <dbReference type="Proteomes" id="UP000092583"/>
    </source>
</evidence>
<dbReference type="PANTHER" id="PTHR13034">
    <property type="entry name" value="DYNACTIN P62 SUBUNIT"/>
    <property type="match status" value="1"/>
</dbReference>
<protein>
    <recommendedName>
        <fullName evidence="12">Dynactin subunit 4</fullName>
    </recommendedName>
</protein>
<accession>A0A1B9IRB1</accession>
<organism evidence="15 16">
    <name type="scientific">Kwoniella mangroviensis CBS 10435</name>
    <dbReference type="NCBI Taxonomy" id="1331196"/>
    <lineage>
        <taxon>Eukaryota</taxon>
        <taxon>Fungi</taxon>
        <taxon>Dikarya</taxon>
        <taxon>Basidiomycota</taxon>
        <taxon>Agaricomycotina</taxon>
        <taxon>Tremellomycetes</taxon>
        <taxon>Tremellales</taxon>
        <taxon>Cryptococcaceae</taxon>
        <taxon>Kwoniella</taxon>
    </lineage>
</organism>
<dbReference type="GO" id="GO:0005869">
    <property type="term" value="C:dynactin complex"/>
    <property type="evidence" value="ECO:0007669"/>
    <property type="project" value="InterPro"/>
</dbReference>
<evidence type="ECO:0000256" key="14">
    <source>
        <dbReference type="SAM" id="MobiDB-lite"/>
    </source>
</evidence>
<gene>
    <name evidence="15" type="ORF">L486_04121</name>
</gene>
<evidence type="ECO:0000256" key="9">
    <source>
        <dbReference type="ARBA" id="ARBA00023054"/>
    </source>
</evidence>
<evidence type="ECO:0000313" key="15">
    <source>
        <dbReference type="EMBL" id="OCF58092.1"/>
    </source>
</evidence>
<evidence type="ECO:0000256" key="12">
    <source>
        <dbReference type="ARBA" id="ARBA00034864"/>
    </source>
</evidence>
<proteinExistence type="inferred from homology"/>
<reference evidence="16" key="2">
    <citation type="submission" date="2013-12" db="EMBL/GenBank/DDBJ databases">
        <title>Evolution of pathogenesis and genome organization in the Tremellales.</title>
        <authorList>
            <person name="Cuomo C."/>
            <person name="Litvintseva A."/>
            <person name="Heitman J."/>
            <person name="Chen Y."/>
            <person name="Sun S."/>
            <person name="Springer D."/>
            <person name="Dromer F."/>
            <person name="Young S."/>
            <person name="Zeng Q."/>
            <person name="Chapman S."/>
            <person name="Gujja S."/>
            <person name="Saif S."/>
            <person name="Birren B."/>
        </authorList>
    </citation>
    <scope>NUCLEOTIDE SEQUENCE [LARGE SCALE GENOMIC DNA]</scope>
    <source>
        <strain evidence="16">CBS 10435</strain>
    </source>
</reference>
<keyword evidence="6" id="KW-0597">Phosphoprotein</keyword>
<evidence type="ECO:0000256" key="4">
    <source>
        <dbReference type="ARBA" id="ARBA00022490"/>
    </source>
</evidence>
<dbReference type="OrthoDB" id="283815at2759"/>
<comment type="similarity">
    <text evidence="11">Belongs to the dynactin subunit 4 family.</text>
</comment>